<dbReference type="AlphaFoldDB" id="A0A8A1M1Q3"/>
<organism evidence="2 3">
    <name type="scientific">Ajellomyces capsulatus</name>
    <name type="common">Darling's disease fungus</name>
    <name type="synonym">Histoplasma capsulatum</name>
    <dbReference type="NCBI Taxonomy" id="5037"/>
    <lineage>
        <taxon>Eukaryota</taxon>
        <taxon>Fungi</taxon>
        <taxon>Dikarya</taxon>
        <taxon>Ascomycota</taxon>
        <taxon>Pezizomycotina</taxon>
        <taxon>Eurotiomycetes</taxon>
        <taxon>Eurotiomycetidae</taxon>
        <taxon>Onygenales</taxon>
        <taxon>Ajellomycetaceae</taxon>
        <taxon>Histoplasma</taxon>
    </lineage>
</organism>
<feature type="compositionally biased region" description="Basic and acidic residues" evidence="1">
    <location>
        <begin position="112"/>
        <end position="131"/>
    </location>
</feature>
<feature type="region of interest" description="Disordered" evidence="1">
    <location>
        <begin position="94"/>
        <end position="131"/>
    </location>
</feature>
<dbReference type="VEuPathDB" id="FungiDB:I7I51_07550"/>
<sequence>MKKTKGGQANVKEERNCVRKDWGLSSQNPPGITQSSHVTYLNNQTQTIGIPKVQNKRRGSWVRYCGLGKPTGVASNRKEYKRLQGAVAGRGTIPGRSWFGEEGGSNQARRGMGGEKMEEPEERRWPRRGGERTRRMVAGVAETGQDMDRDVVGVVDAAGRSAVVVVVGCGCGCRCGCGCGCGCRRRRLSGGKVE</sequence>
<evidence type="ECO:0000256" key="1">
    <source>
        <dbReference type="SAM" id="MobiDB-lite"/>
    </source>
</evidence>
<gene>
    <name evidence="2" type="ORF">I7I51_07550</name>
</gene>
<name>A0A8A1M1Q3_AJECA</name>
<proteinExistence type="predicted"/>
<reference evidence="2" key="1">
    <citation type="submission" date="2021-01" db="EMBL/GenBank/DDBJ databases">
        <title>Chromosome-level genome assembly of a human fungal pathogen reveals clustering of transcriptionally co-regulated genes.</title>
        <authorList>
            <person name="Voorhies M."/>
            <person name="Cohen S."/>
            <person name="Shea T.P."/>
            <person name="Petrus S."/>
            <person name="Munoz J.F."/>
            <person name="Poplawski S."/>
            <person name="Goldman W.E."/>
            <person name="Michael T."/>
            <person name="Cuomo C.A."/>
            <person name="Sil A."/>
            <person name="Beyhan S."/>
        </authorList>
    </citation>
    <scope>NUCLEOTIDE SEQUENCE</scope>
    <source>
        <strain evidence="2">WU24</strain>
    </source>
</reference>
<evidence type="ECO:0000313" key="3">
    <source>
        <dbReference type="Proteomes" id="UP000663671"/>
    </source>
</evidence>
<accession>A0A8A1M1Q3</accession>
<protein>
    <submittedName>
        <fullName evidence="2">Uncharacterized protein</fullName>
    </submittedName>
</protein>
<evidence type="ECO:0000313" key="2">
    <source>
        <dbReference type="EMBL" id="QSS58127.1"/>
    </source>
</evidence>
<dbReference type="Proteomes" id="UP000663671">
    <property type="component" value="Chromosome 2"/>
</dbReference>
<dbReference type="EMBL" id="CP069109">
    <property type="protein sequence ID" value="QSS58127.1"/>
    <property type="molecule type" value="Genomic_DNA"/>
</dbReference>